<name>A0A251ZVQ8_9PROT</name>
<dbReference type="RefSeq" id="WP_008854632.1">
    <property type="nucleotide sequence ID" value="NZ_JOPB01000005.1"/>
</dbReference>
<feature type="domain" description="YiaAB two helix" evidence="2">
    <location>
        <begin position="13"/>
        <end position="65"/>
    </location>
</feature>
<evidence type="ECO:0000313" key="4">
    <source>
        <dbReference type="Proteomes" id="UP000194946"/>
    </source>
</evidence>
<accession>A0A251ZVQ8</accession>
<evidence type="ECO:0000313" key="3">
    <source>
        <dbReference type="EMBL" id="OUI78756.1"/>
    </source>
</evidence>
<keyword evidence="1" id="KW-1133">Transmembrane helix</keyword>
<dbReference type="Pfam" id="PF05360">
    <property type="entry name" value="YiaAB"/>
    <property type="match status" value="1"/>
</dbReference>
<dbReference type="Proteomes" id="UP000194946">
    <property type="component" value="Unassembled WGS sequence"/>
</dbReference>
<gene>
    <name evidence="3" type="ORF">HK18_07705</name>
</gene>
<dbReference type="PANTHER" id="PTHR37290:SF1">
    <property type="entry name" value="INNER MEMBRANE PROTEIN YIAA"/>
    <property type="match status" value="1"/>
</dbReference>
<organism evidence="3 4">
    <name type="scientific">Commensalibacter intestini</name>
    <dbReference type="NCBI Taxonomy" id="479936"/>
    <lineage>
        <taxon>Bacteria</taxon>
        <taxon>Pseudomonadati</taxon>
        <taxon>Pseudomonadota</taxon>
        <taxon>Alphaproteobacteria</taxon>
        <taxon>Acetobacterales</taxon>
        <taxon>Acetobacteraceae</taxon>
    </lineage>
</organism>
<protein>
    <recommendedName>
        <fullName evidence="2">YiaAB two helix domain-containing protein</fullName>
    </recommendedName>
</protein>
<keyword evidence="1" id="KW-0472">Membrane</keyword>
<dbReference type="AlphaFoldDB" id="A0A251ZVQ8"/>
<sequence>MSKQSNTTTTNSWVLFTWVSFIIAIIAMTLAVIYMPMDRWLKGYLALSSLFLIQSSISLSKTLRDQAETQSDLTE</sequence>
<keyword evidence="1" id="KW-0812">Transmembrane</keyword>
<evidence type="ECO:0000256" key="1">
    <source>
        <dbReference type="SAM" id="Phobius"/>
    </source>
</evidence>
<keyword evidence="4" id="KW-1185">Reference proteome</keyword>
<feature type="transmembrane region" description="Helical" evidence="1">
    <location>
        <begin position="12"/>
        <end position="35"/>
    </location>
</feature>
<dbReference type="InterPro" id="IPR038972">
    <property type="entry name" value="YiaA-like"/>
</dbReference>
<dbReference type="GO" id="GO:0005886">
    <property type="term" value="C:plasma membrane"/>
    <property type="evidence" value="ECO:0007669"/>
    <property type="project" value="TreeGrafter"/>
</dbReference>
<reference evidence="4" key="1">
    <citation type="submission" date="2014-06" db="EMBL/GenBank/DDBJ databases">
        <authorList>
            <person name="Winans N.J."/>
            <person name="Newell P.D."/>
            <person name="Douglas A.E."/>
        </authorList>
    </citation>
    <scope>NUCLEOTIDE SEQUENCE [LARGE SCALE GENOMIC DNA]</scope>
    <source>
        <strain evidence="4">DmL_052</strain>
    </source>
</reference>
<dbReference type="GO" id="GO:0006974">
    <property type="term" value="P:DNA damage response"/>
    <property type="evidence" value="ECO:0007669"/>
    <property type="project" value="TreeGrafter"/>
</dbReference>
<dbReference type="InterPro" id="IPR008024">
    <property type="entry name" value="YiaAB"/>
</dbReference>
<dbReference type="PANTHER" id="PTHR37290">
    <property type="entry name" value="INNER MEMBRANE PROTEIN YIAA-RELATED"/>
    <property type="match status" value="1"/>
</dbReference>
<proteinExistence type="predicted"/>
<comment type="caution">
    <text evidence="3">The sequence shown here is derived from an EMBL/GenBank/DDBJ whole genome shotgun (WGS) entry which is preliminary data.</text>
</comment>
<evidence type="ECO:0000259" key="2">
    <source>
        <dbReference type="Pfam" id="PF05360"/>
    </source>
</evidence>
<dbReference type="EMBL" id="JOPB01000005">
    <property type="protein sequence ID" value="OUI78756.1"/>
    <property type="molecule type" value="Genomic_DNA"/>
</dbReference>